<feature type="region of interest" description="Disordered" evidence="1">
    <location>
        <begin position="107"/>
        <end position="133"/>
    </location>
</feature>
<dbReference type="EMBL" id="MAXA01000036">
    <property type="protein sequence ID" value="OHV43127.1"/>
    <property type="molecule type" value="Genomic_DNA"/>
</dbReference>
<proteinExistence type="predicted"/>
<protein>
    <submittedName>
        <fullName evidence="2">Uncharacterized protein</fullName>
    </submittedName>
</protein>
<evidence type="ECO:0000313" key="3">
    <source>
        <dbReference type="Proteomes" id="UP000179769"/>
    </source>
</evidence>
<organism evidence="2 3">
    <name type="scientific">Parafrankia soli</name>
    <dbReference type="NCBI Taxonomy" id="2599596"/>
    <lineage>
        <taxon>Bacteria</taxon>
        <taxon>Bacillati</taxon>
        <taxon>Actinomycetota</taxon>
        <taxon>Actinomycetes</taxon>
        <taxon>Frankiales</taxon>
        <taxon>Frankiaceae</taxon>
        <taxon>Parafrankia</taxon>
    </lineage>
</organism>
<reference evidence="3" key="1">
    <citation type="submission" date="2016-07" db="EMBL/GenBank/DDBJ databases">
        <title>Frankia sp. NRRL B-16219 Genome sequencing.</title>
        <authorList>
            <person name="Ghodhbane-Gtari F."/>
            <person name="Swanson E."/>
            <person name="Gueddou A."/>
            <person name="Louati M."/>
            <person name="Nouioui I."/>
            <person name="Hezbri K."/>
            <person name="Abebe-Akele F."/>
            <person name="Simpson S."/>
            <person name="Morris K."/>
            <person name="Thomas K."/>
            <person name="Gtari M."/>
            <person name="Tisa L.S."/>
        </authorList>
    </citation>
    <scope>NUCLEOTIDE SEQUENCE [LARGE SCALE GENOMIC DNA]</scope>
    <source>
        <strain evidence="3">NRRL B-16219</strain>
    </source>
</reference>
<name>A0A1S1RAW7_9ACTN</name>
<keyword evidence="3" id="KW-1185">Reference proteome</keyword>
<dbReference type="Proteomes" id="UP000179769">
    <property type="component" value="Unassembled WGS sequence"/>
</dbReference>
<feature type="compositionally biased region" description="Low complexity" evidence="1">
    <location>
        <begin position="116"/>
        <end position="125"/>
    </location>
</feature>
<evidence type="ECO:0000256" key="1">
    <source>
        <dbReference type="SAM" id="MobiDB-lite"/>
    </source>
</evidence>
<feature type="region of interest" description="Disordered" evidence="1">
    <location>
        <begin position="1"/>
        <end position="25"/>
    </location>
</feature>
<dbReference type="OrthoDB" id="3217927at2"/>
<comment type="caution">
    <text evidence="2">The sequence shown here is derived from an EMBL/GenBank/DDBJ whole genome shotgun (WGS) entry which is preliminary data.</text>
</comment>
<sequence length="133" mass="14398">MPPADPPAAHPSAEHRPRRPIGGDEIRELIDRDEAYDENPYGEPPLLVARYRASLRAVLATEPAEPGLFERAWSQRERDAYRAGGQATHRVIVGAMSAALTATLADHAPADRAPADRAPAAARPTRPCDEAHP</sequence>
<accession>A0A1S1RAW7</accession>
<evidence type="ECO:0000313" key="2">
    <source>
        <dbReference type="EMBL" id="OHV43127.1"/>
    </source>
</evidence>
<dbReference type="RefSeq" id="WP_071060082.1">
    <property type="nucleotide sequence ID" value="NZ_MAXA01000036.1"/>
</dbReference>
<dbReference type="AlphaFoldDB" id="A0A1S1RAW7"/>
<gene>
    <name evidence="2" type="ORF">BBK14_10725</name>
</gene>